<dbReference type="EC" id="2.7.7.60" evidence="7"/>
<organism evidence="8 9">
    <name type="scientific">Eubacterium album</name>
    <dbReference type="NCBI Taxonomy" id="2978477"/>
    <lineage>
        <taxon>Bacteria</taxon>
        <taxon>Bacillati</taxon>
        <taxon>Bacillota</taxon>
        <taxon>Clostridia</taxon>
        <taxon>Eubacteriales</taxon>
        <taxon>Eubacteriaceae</taxon>
        <taxon>Eubacterium</taxon>
    </lineage>
</organism>
<reference evidence="8" key="1">
    <citation type="submission" date="2022-09" db="EMBL/GenBank/DDBJ databases">
        <title>Eubacterium sp. LFL-14 isolated from human feces.</title>
        <authorList>
            <person name="Liu F."/>
        </authorList>
    </citation>
    <scope>NUCLEOTIDE SEQUENCE</scope>
    <source>
        <strain evidence="8">LFL-14</strain>
    </source>
</reference>
<dbReference type="Proteomes" id="UP001431199">
    <property type="component" value="Unassembled WGS sequence"/>
</dbReference>
<dbReference type="NCBIfam" id="TIGR00453">
    <property type="entry name" value="ispD"/>
    <property type="match status" value="1"/>
</dbReference>
<protein>
    <recommendedName>
        <fullName evidence="7">2-C-methyl-D-erythritol 4-phosphate cytidylyltransferase</fullName>
        <ecNumber evidence="7">2.7.7.60</ecNumber>
    </recommendedName>
    <alternativeName>
        <fullName evidence="7">4-diphosphocytidyl-2C-methyl-D-erythritol synthase</fullName>
    </alternativeName>
    <alternativeName>
        <fullName evidence="7">MEP cytidylyltransferase</fullName>
        <shortName evidence="7">MCT</shortName>
    </alternativeName>
</protein>
<comment type="function">
    <text evidence="7">Catalyzes the formation of 4-diphosphocytidyl-2-C-methyl-D-erythritol from CTP and 2-C-methyl-D-erythritol 4-phosphate (MEP).</text>
</comment>
<dbReference type="GO" id="GO:0050518">
    <property type="term" value="F:2-C-methyl-D-erythritol 4-phosphate cytidylyltransferase activity"/>
    <property type="evidence" value="ECO:0007669"/>
    <property type="project" value="UniProtKB-EC"/>
</dbReference>
<evidence type="ECO:0000256" key="1">
    <source>
        <dbReference type="ARBA" id="ARBA00001282"/>
    </source>
</evidence>
<dbReference type="CDD" id="cd02516">
    <property type="entry name" value="CDP-ME_synthetase"/>
    <property type="match status" value="1"/>
</dbReference>
<keyword evidence="4 7" id="KW-0808">Transferase</keyword>
<evidence type="ECO:0000256" key="4">
    <source>
        <dbReference type="ARBA" id="ARBA00022679"/>
    </source>
</evidence>
<feature type="site" description="Positions MEP for the nucleophilic attack" evidence="7">
    <location>
        <position position="209"/>
    </location>
</feature>
<dbReference type="InterPro" id="IPR034683">
    <property type="entry name" value="IspD/TarI"/>
</dbReference>
<comment type="catalytic activity">
    <reaction evidence="1 7">
        <text>2-C-methyl-D-erythritol 4-phosphate + CTP + H(+) = 4-CDP-2-C-methyl-D-erythritol + diphosphate</text>
        <dbReference type="Rhea" id="RHEA:13429"/>
        <dbReference type="ChEBI" id="CHEBI:15378"/>
        <dbReference type="ChEBI" id="CHEBI:33019"/>
        <dbReference type="ChEBI" id="CHEBI:37563"/>
        <dbReference type="ChEBI" id="CHEBI:57823"/>
        <dbReference type="ChEBI" id="CHEBI:58262"/>
        <dbReference type="EC" id="2.7.7.60"/>
    </reaction>
</comment>
<accession>A0ABT2M2Z6</accession>
<dbReference type="HAMAP" id="MF_00108">
    <property type="entry name" value="IspD"/>
    <property type="match status" value="1"/>
</dbReference>
<sequence>MKVNAIVLAAGSGSRMKSKTKKQFMTIKGKPVIWFALNAFQKSMVDEIILVTSKEDVDYCKNIIKKYNLTKVSSIIEGGKERYNSVYNGLKETKCDYVLIHDGARPLINQQIIDNCINGAIKYKACVAGVPVKDTIKIVDEKGIVIDTPPRNQIWITQTPQAFEDKLIREAYENIERSDNALITDDAMVVEKYGNAKVHFVEGAYDNIKITTPEDIILCECLMQNKHV</sequence>
<dbReference type="InterPro" id="IPR029044">
    <property type="entry name" value="Nucleotide-diphossugar_trans"/>
</dbReference>
<evidence type="ECO:0000313" key="8">
    <source>
        <dbReference type="EMBL" id="MCT7399895.1"/>
    </source>
</evidence>
<evidence type="ECO:0000256" key="7">
    <source>
        <dbReference type="HAMAP-Rule" id="MF_00108"/>
    </source>
</evidence>
<dbReference type="RefSeq" id="WP_022089637.1">
    <property type="nucleotide sequence ID" value="NZ_JAODBU010000014.1"/>
</dbReference>
<dbReference type="EMBL" id="JAODBU010000014">
    <property type="protein sequence ID" value="MCT7399895.1"/>
    <property type="molecule type" value="Genomic_DNA"/>
</dbReference>
<proteinExistence type="inferred from homology"/>
<evidence type="ECO:0000256" key="5">
    <source>
        <dbReference type="ARBA" id="ARBA00022695"/>
    </source>
</evidence>
<evidence type="ECO:0000256" key="3">
    <source>
        <dbReference type="ARBA" id="ARBA00009789"/>
    </source>
</evidence>
<dbReference type="Gene3D" id="3.90.550.10">
    <property type="entry name" value="Spore Coat Polysaccharide Biosynthesis Protein SpsA, Chain A"/>
    <property type="match status" value="1"/>
</dbReference>
<dbReference type="PANTHER" id="PTHR32125:SF4">
    <property type="entry name" value="2-C-METHYL-D-ERYTHRITOL 4-PHOSPHATE CYTIDYLYLTRANSFERASE, CHLOROPLASTIC"/>
    <property type="match status" value="1"/>
</dbReference>
<evidence type="ECO:0000313" key="9">
    <source>
        <dbReference type="Proteomes" id="UP001431199"/>
    </source>
</evidence>
<dbReference type="InterPro" id="IPR018294">
    <property type="entry name" value="ISPD_synthase_CS"/>
</dbReference>
<evidence type="ECO:0000256" key="6">
    <source>
        <dbReference type="ARBA" id="ARBA00023229"/>
    </source>
</evidence>
<keyword evidence="9" id="KW-1185">Reference proteome</keyword>
<dbReference type="InterPro" id="IPR001228">
    <property type="entry name" value="IspD"/>
</dbReference>
<feature type="site" description="Transition state stabilizer" evidence="7">
    <location>
        <position position="22"/>
    </location>
</feature>
<feature type="site" description="Transition state stabilizer" evidence="7">
    <location>
        <position position="15"/>
    </location>
</feature>
<comment type="pathway">
    <text evidence="2 7">Isoprenoid biosynthesis; isopentenyl diphosphate biosynthesis via DXP pathway; isopentenyl diphosphate from 1-deoxy-D-xylulose 5-phosphate: step 2/6.</text>
</comment>
<dbReference type="InterPro" id="IPR050088">
    <property type="entry name" value="IspD/TarI_cytidylyltransf_bact"/>
</dbReference>
<dbReference type="Pfam" id="PF01128">
    <property type="entry name" value="IspD"/>
    <property type="match status" value="1"/>
</dbReference>
<dbReference type="SUPFAM" id="SSF53448">
    <property type="entry name" value="Nucleotide-diphospho-sugar transferases"/>
    <property type="match status" value="1"/>
</dbReference>
<name>A0ABT2M2Z6_9FIRM</name>
<keyword evidence="5 7" id="KW-0548">Nucleotidyltransferase</keyword>
<feature type="site" description="Positions MEP for the nucleophilic attack" evidence="7">
    <location>
        <position position="151"/>
    </location>
</feature>
<dbReference type="PROSITE" id="PS01295">
    <property type="entry name" value="ISPD"/>
    <property type="match status" value="1"/>
</dbReference>
<evidence type="ECO:0000256" key="2">
    <source>
        <dbReference type="ARBA" id="ARBA00004787"/>
    </source>
</evidence>
<keyword evidence="6 7" id="KW-0414">Isoprene biosynthesis</keyword>
<dbReference type="PANTHER" id="PTHR32125">
    <property type="entry name" value="2-C-METHYL-D-ERYTHRITOL 4-PHOSPHATE CYTIDYLYLTRANSFERASE, CHLOROPLASTIC"/>
    <property type="match status" value="1"/>
</dbReference>
<gene>
    <name evidence="7 8" type="primary">ispD</name>
    <name evidence="8" type="ORF">N5B56_12535</name>
</gene>
<comment type="caution">
    <text evidence="8">The sequence shown here is derived from an EMBL/GenBank/DDBJ whole genome shotgun (WGS) entry which is preliminary data.</text>
</comment>
<comment type="similarity">
    <text evidence="3 7">Belongs to the IspD/TarI cytidylyltransferase family. IspD subfamily.</text>
</comment>